<accession>A0A1M6R6T9</accession>
<dbReference type="AlphaFoldDB" id="A0A1M6R6T9"/>
<organism evidence="1 2">
    <name type="scientific">Desulforamulus aeronauticus DSM 10349</name>
    <dbReference type="NCBI Taxonomy" id="1121421"/>
    <lineage>
        <taxon>Bacteria</taxon>
        <taxon>Bacillati</taxon>
        <taxon>Bacillota</taxon>
        <taxon>Clostridia</taxon>
        <taxon>Eubacteriales</taxon>
        <taxon>Peptococcaceae</taxon>
        <taxon>Desulforamulus</taxon>
    </lineage>
</organism>
<dbReference type="Proteomes" id="UP000183997">
    <property type="component" value="Unassembled WGS sequence"/>
</dbReference>
<proteinExistence type="predicted"/>
<dbReference type="STRING" id="1121421.SAMN02745123_01328"/>
<keyword evidence="2" id="KW-1185">Reference proteome</keyword>
<dbReference type="SUPFAM" id="SSF48452">
    <property type="entry name" value="TPR-like"/>
    <property type="match status" value="1"/>
</dbReference>
<reference evidence="2" key="1">
    <citation type="submission" date="2016-11" db="EMBL/GenBank/DDBJ databases">
        <authorList>
            <person name="Varghese N."/>
            <person name="Submissions S."/>
        </authorList>
    </citation>
    <scope>NUCLEOTIDE SEQUENCE [LARGE SCALE GENOMIC DNA]</scope>
    <source>
        <strain evidence="2">DSM 10349</strain>
    </source>
</reference>
<dbReference type="EMBL" id="FRAR01000010">
    <property type="protein sequence ID" value="SHK28164.1"/>
    <property type="molecule type" value="Genomic_DNA"/>
</dbReference>
<sequence>MQISEDMLYYSKMTCPNCQREFQHPEVRSKYISLEKQDSDFCGYYTGINPIFYDVFVCKDCGYAFTRDSNTPLLDEERATIKTIMSGWRKEGHQYGGLRTLDQAIKIYNLAILCQELRNAKDSVKGSLYLRLAWLNRYLGNQENEMKSLQRALEFSKRTYEREAFSELKKELRMMYLIGELSFRTGDYKEAVKWYQAVIHHPQAENYPVFTRMARSRWQDAREEYKQNN</sequence>
<dbReference type="Gene3D" id="1.25.40.10">
    <property type="entry name" value="Tetratricopeptide repeat domain"/>
    <property type="match status" value="1"/>
</dbReference>
<dbReference type="InterPro" id="IPR011990">
    <property type="entry name" value="TPR-like_helical_dom_sf"/>
</dbReference>
<gene>
    <name evidence="1" type="ORF">SAMN02745123_01328</name>
</gene>
<dbReference type="OrthoDB" id="9780343at2"/>
<protein>
    <recommendedName>
        <fullName evidence="3">Tetratricopeptide repeat-containing protein</fullName>
    </recommendedName>
</protein>
<evidence type="ECO:0000313" key="2">
    <source>
        <dbReference type="Proteomes" id="UP000183997"/>
    </source>
</evidence>
<dbReference type="RefSeq" id="WP_072912157.1">
    <property type="nucleotide sequence ID" value="NZ_FRAR01000010.1"/>
</dbReference>
<evidence type="ECO:0008006" key="3">
    <source>
        <dbReference type="Google" id="ProtNLM"/>
    </source>
</evidence>
<dbReference type="InterPro" id="IPR018708">
    <property type="entry name" value="DUF2225"/>
</dbReference>
<dbReference type="Pfam" id="PF09986">
    <property type="entry name" value="DUF2225"/>
    <property type="match status" value="1"/>
</dbReference>
<name>A0A1M6R6T9_9FIRM</name>
<evidence type="ECO:0000313" key="1">
    <source>
        <dbReference type="EMBL" id="SHK28164.1"/>
    </source>
</evidence>